<name>A0A1E4SDX3_9ASCO</name>
<protein>
    <submittedName>
        <fullName evidence="2">Uncharacterized protein</fullName>
    </submittedName>
</protein>
<feature type="signal peptide" evidence="1">
    <location>
        <begin position="1"/>
        <end position="22"/>
    </location>
</feature>
<dbReference type="Proteomes" id="UP000094285">
    <property type="component" value="Unassembled WGS sequence"/>
</dbReference>
<dbReference type="RefSeq" id="XP_020062842.1">
    <property type="nucleotide sequence ID" value="XM_020208222.1"/>
</dbReference>
<keyword evidence="3" id="KW-1185">Reference proteome</keyword>
<evidence type="ECO:0000313" key="3">
    <source>
        <dbReference type="Proteomes" id="UP000094285"/>
    </source>
</evidence>
<reference evidence="3" key="1">
    <citation type="submission" date="2016-05" db="EMBL/GenBank/DDBJ databases">
        <title>Comparative genomics of biotechnologically important yeasts.</title>
        <authorList>
            <consortium name="DOE Joint Genome Institute"/>
            <person name="Riley R."/>
            <person name="Haridas S."/>
            <person name="Wolfe K.H."/>
            <person name="Lopes M.R."/>
            <person name="Hittinger C.T."/>
            <person name="Goker M."/>
            <person name="Salamov A."/>
            <person name="Wisecaver J."/>
            <person name="Long T.M."/>
            <person name="Aerts A.L."/>
            <person name="Barry K."/>
            <person name="Choi C."/>
            <person name="Clum A."/>
            <person name="Coughlan A.Y."/>
            <person name="Deshpande S."/>
            <person name="Douglass A.P."/>
            <person name="Hanson S.J."/>
            <person name="Klenk H.-P."/>
            <person name="Labutti K."/>
            <person name="Lapidus A."/>
            <person name="Lindquist E."/>
            <person name="Lipzen A."/>
            <person name="Meier-Kolthoff J.P."/>
            <person name="Ohm R.A."/>
            <person name="Otillar R.P."/>
            <person name="Pangilinan J."/>
            <person name="Peng Y."/>
            <person name="Rokas A."/>
            <person name="Rosa C.A."/>
            <person name="Scheuner C."/>
            <person name="Sibirny A.A."/>
            <person name="Slot J.C."/>
            <person name="Stielow J.B."/>
            <person name="Sun H."/>
            <person name="Kurtzman C.P."/>
            <person name="Blackwell M."/>
            <person name="Grigoriev I.V."/>
            <person name="Jeffries T.W."/>
        </authorList>
    </citation>
    <scope>NUCLEOTIDE SEQUENCE [LARGE SCALE GENOMIC DNA]</scope>
    <source>
        <strain evidence="3">NRRL Y-17324</strain>
    </source>
</reference>
<keyword evidence="1" id="KW-0732">Signal</keyword>
<organism evidence="2 3">
    <name type="scientific">Suhomyces tanzawaensis NRRL Y-17324</name>
    <dbReference type="NCBI Taxonomy" id="984487"/>
    <lineage>
        <taxon>Eukaryota</taxon>
        <taxon>Fungi</taxon>
        <taxon>Dikarya</taxon>
        <taxon>Ascomycota</taxon>
        <taxon>Saccharomycotina</taxon>
        <taxon>Pichiomycetes</taxon>
        <taxon>Debaryomycetaceae</taxon>
        <taxon>Suhomyces</taxon>
    </lineage>
</organism>
<feature type="chain" id="PRO_5009162752" evidence="1">
    <location>
        <begin position="23"/>
        <end position="135"/>
    </location>
</feature>
<dbReference type="EMBL" id="KV453914">
    <property type="protein sequence ID" value="ODV77720.1"/>
    <property type="molecule type" value="Genomic_DNA"/>
</dbReference>
<evidence type="ECO:0000313" key="2">
    <source>
        <dbReference type="EMBL" id="ODV77720.1"/>
    </source>
</evidence>
<evidence type="ECO:0000256" key="1">
    <source>
        <dbReference type="SAM" id="SignalP"/>
    </source>
</evidence>
<accession>A0A1E4SDX3</accession>
<dbReference type="GeneID" id="30982359"/>
<sequence length="135" mass="14783">MPFLELSTSPVWLLAICRLVLSRLGIVDREITATRGSVINRGLYARPDGAGGSRRGTRNQTTHVLNSHCLSTLQNPLGTTRSTNSSQDLVRGLIGSDFLSRKLMPYNTRGATEGTRKELQSGGQERWKGMALVVE</sequence>
<proteinExistence type="predicted"/>
<dbReference type="AlphaFoldDB" id="A0A1E4SDX3"/>
<gene>
    <name evidence="2" type="ORF">CANTADRAFT_279717</name>
</gene>